<evidence type="ECO:0000313" key="2">
    <source>
        <dbReference type="Proteomes" id="UP000546200"/>
    </source>
</evidence>
<keyword evidence="2" id="KW-1185">Reference proteome</keyword>
<comment type="caution">
    <text evidence="1">The sequence shown here is derived from an EMBL/GenBank/DDBJ whole genome shotgun (WGS) entry which is preliminary data.</text>
</comment>
<protein>
    <submittedName>
        <fullName evidence="1">Uncharacterized protein</fullName>
    </submittedName>
</protein>
<evidence type="ECO:0000313" key="1">
    <source>
        <dbReference type="EMBL" id="MBB5715557.1"/>
    </source>
</evidence>
<dbReference type="Proteomes" id="UP000546200">
    <property type="component" value="Unassembled WGS sequence"/>
</dbReference>
<accession>A0A7W9BE66</accession>
<gene>
    <name evidence="1" type="ORF">FHS94_002403</name>
</gene>
<sequence length="76" mass="8363">MTKFALHSRWVEQIKDLTAPGANIFKMPKQSRHKSLAVLYDDVRNHDSFVDHAGQRFPYAATGTENSAPGAGGLAH</sequence>
<reference evidence="1 2" key="1">
    <citation type="submission" date="2020-08" db="EMBL/GenBank/DDBJ databases">
        <title>Genomic Encyclopedia of Type Strains, Phase IV (KMG-IV): sequencing the most valuable type-strain genomes for metagenomic binning, comparative biology and taxonomic classification.</title>
        <authorList>
            <person name="Goeker M."/>
        </authorList>
    </citation>
    <scope>NUCLEOTIDE SEQUENCE [LARGE SCALE GENOMIC DNA]</scope>
    <source>
        <strain evidence="1 2">DSM 100044</strain>
    </source>
</reference>
<proteinExistence type="predicted"/>
<organism evidence="1 2">
    <name type="scientific">Sphingomonas aerophila</name>
    <dbReference type="NCBI Taxonomy" id="1344948"/>
    <lineage>
        <taxon>Bacteria</taxon>
        <taxon>Pseudomonadati</taxon>
        <taxon>Pseudomonadota</taxon>
        <taxon>Alphaproteobacteria</taxon>
        <taxon>Sphingomonadales</taxon>
        <taxon>Sphingomonadaceae</taxon>
        <taxon>Sphingomonas</taxon>
    </lineage>
</organism>
<dbReference type="AlphaFoldDB" id="A0A7W9BE66"/>
<name>A0A7W9BE66_9SPHN</name>
<dbReference type="EMBL" id="JACIJK010000006">
    <property type="protein sequence ID" value="MBB5715557.1"/>
    <property type="molecule type" value="Genomic_DNA"/>
</dbReference>